<dbReference type="Pfam" id="PF08818">
    <property type="entry name" value="DUF1801"/>
    <property type="match status" value="1"/>
</dbReference>
<protein>
    <submittedName>
        <fullName evidence="2">DUF1801 domain-containing protein</fullName>
    </submittedName>
</protein>
<dbReference type="InterPro" id="IPR014922">
    <property type="entry name" value="YdhG-like"/>
</dbReference>
<evidence type="ECO:0000313" key="2">
    <source>
        <dbReference type="EMBL" id="AVO37622.1"/>
    </source>
</evidence>
<sequence length="142" mass="15531">MAGNKTVPTGADVAGFFDAVTPPRRAADARALDALFRRVTGFTPVMWGPSIVGYGRYHYRHDSGREGDFLATGFSPRKASLVIYIMPGYFGFPDILPRLGKHRSGKSCLYINTLADVDETVLEDLVAAGLARLRDIWPVMPA</sequence>
<accession>A0A2S0MP03</accession>
<reference evidence="3" key="1">
    <citation type="submission" date="2018-03" db="EMBL/GenBank/DDBJ databases">
        <title>Genomic analysis of the strain SH-1 isolated from shrimp intestine.</title>
        <authorList>
            <person name="Kim Y.-S."/>
            <person name="Kim S.-E."/>
            <person name="Kim K.-H."/>
        </authorList>
    </citation>
    <scope>NUCLEOTIDE SEQUENCE [LARGE SCALE GENOMIC DNA]</scope>
    <source>
        <strain evidence="3">SH-1</strain>
    </source>
</reference>
<gene>
    <name evidence="2" type="ORF">C6Y53_07840</name>
</gene>
<organism evidence="2 3">
    <name type="scientific">Pukyongiella litopenaei</name>
    <dbReference type="NCBI Taxonomy" id="2605946"/>
    <lineage>
        <taxon>Bacteria</taxon>
        <taxon>Pseudomonadati</taxon>
        <taxon>Pseudomonadota</taxon>
        <taxon>Alphaproteobacteria</taxon>
        <taxon>Rhodobacterales</taxon>
        <taxon>Paracoccaceae</taxon>
        <taxon>Pukyongiella</taxon>
    </lineage>
</organism>
<evidence type="ECO:0000259" key="1">
    <source>
        <dbReference type="Pfam" id="PF08818"/>
    </source>
</evidence>
<proteinExistence type="predicted"/>
<dbReference type="EMBL" id="CP027665">
    <property type="protein sequence ID" value="AVO37622.1"/>
    <property type="molecule type" value="Genomic_DNA"/>
</dbReference>
<feature type="domain" description="YdhG-like" evidence="1">
    <location>
        <begin position="26"/>
        <end position="128"/>
    </location>
</feature>
<keyword evidence="3" id="KW-1185">Reference proteome</keyword>
<name>A0A2S0MP03_9RHOB</name>
<dbReference type="AlphaFoldDB" id="A0A2S0MP03"/>
<dbReference type="KEGG" id="thas:C6Y53_07840"/>
<dbReference type="RefSeq" id="WP_106471940.1">
    <property type="nucleotide sequence ID" value="NZ_CP027665.1"/>
</dbReference>
<evidence type="ECO:0000313" key="3">
    <source>
        <dbReference type="Proteomes" id="UP000237655"/>
    </source>
</evidence>
<dbReference type="Proteomes" id="UP000237655">
    <property type="component" value="Chromosome"/>
</dbReference>